<dbReference type="EMBL" id="JAKKPZ010000006">
    <property type="protein sequence ID" value="KAI1720212.1"/>
    <property type="molecule type" value="Genomic_DNA"/>
</dbReference>
<evidence type="ECO:0000256" key="2">
    <source>
        <dbReference type="SAM" id="MobiDB-lite"/>
    </source>
</evidence>
<name>A0AAD4N7J0_9BILA</name>
<dbReference type="Pfam" id="PF18694">
    <property type="entry name" value="TDP-43_N"/>
    <property type="match status" value="1"/>
</dbReference>
<dbReference type="CDD" id="cd19609">
    <property type="entry name" value="NTD_TDP-43"/>
    <property type="match status" value="1"/>
</dbReference>
<organism evidence="4 5">
    <name type="scientific">Ditylenchus destructor</name>
    <dbReference type="NCBI Taxonomy" id="166010"/>
    <lineage>
        <taxon>Eukaryota</taxon>
        <taxon>Metazoa</taxon>
        <taxon>Ecdysozoa</taxon>
        <taxon>Nematoda</taxon>
        <taxon>Chromadorea</taxon>
        <taxon>Rhabditida</taxon>
        <taxon>Tylenchina</taxon>
        <taxon>Tylenchomorpha</taxon>
        <taxon>Sphaerularioidea</taxon>
        <taxon>Anguinidae</taxon>
        <taxon>Anguininae</taxon>
        <taxon>Ditylenchus</taxon>
    </lineage>
</organism>
<evidence type="ECO:0000256" key="1">
    <source>
        <dbReference type="SAM" id="Coils"/>
    </source>
</evidence>
<feature type="region of interest" description="Disordered" evidence="2">
    <location>
        <begin position="420"/>
        <end position="454"/>
    </location>
</feature>
<gene>
    <name evidence="4" type="ORF">DdX_05590</name>
</gene>
<evidence type="ECO:0000259" key="3">
    <source>
        <dbReference type="Pfam" id="PF18694"/>
    </source>
</evidence>
<reference evidence="4" key="1">
    <citation type="submission" date="2022-01" db="EMBL/GenBank/DDBJ databases">
        <title>Genome Sequence Resource for Two Populations of Ditylenchus destructor, the Migratory Endoparasitic Phytonematode.</title>
        <authorList>
            <person name="Zhang H."/>
            <person name="Lin R."/>
            <person name="Xie B."/>
        </authorList>
    </citation>
    <scope>NUCLEOTIDE SEQUENCE</scope>
    <source>
        <strain evidence="4">BazhouSP</strain>
    </source>
</reference>
<dbReference type="Proteomes" id="UP001201812">
    <property type="component" value="Unassembled WGS sequence"/>
</dbReference>
<keyword evidence="1" id="KW-0175">Coiled coil</keyword>
<evidence type="ECO:0000313" key="4">
    <source>
        <dbReference type="EMBL" id="KAI1720212.1"/>
    </source>
</evidence>
<dbReference type="InterPro" id="IPR041105">
    <property type="entry name" value="TDP-43_N"/>
</dbReference>
<keyword evidence="5" id="KW-1185">Reference proteome</keyword>
<protein>
    <recommendedName>
        <fullName evidence="3">TAR DNA-binding protein 43 N-terminal domain-containing protein</fullName>
    </recommendedName>
</protein>
<sequence>MSSQISPDGPQPTVRIQVEPVEVELEPSDNSLLLFNLQTAFPSCAGLYYRAADNSRVIVKFDGKKFFAPDSKWNGHNYFVNFGRNAIGNYESATKQFERSVNLVQKMMESVKHPAGKTLSPPSFTDFTTLPSVPILPNFPKKNGNIFPKLEADSPKQRESPIEQQFVDLTNITIGQDKIIGAQRNQIKTLNTQMRKLNNKLEIANSDLTTYKAKHEAQERELEMLREMGREQNNMCNEIKKLEAKLCEIERISDEKICSLENALRDRDQQINRLCKRVTEDSRAFAKVNADFEDSKLECFDLTKMKTKLENQLAKQTERDQTEIGRLEKCKDELVADNLRLYEINEELRQEIERQKQLYNEMEEKFAEEVRDVKYELNQRNQALTERFESQKEQIIELSALVETIARENRAMFEKLTKAEQEQNMNGKQKSTDKIYKYSQEFDNNDNRIITSVE</sequence>
<accession>A0AAD4N7J0</accession>
<evidence type="ECO:0000313" key="5">
    <source>
        <dbReference type="Proteomes" id="UP001201812"/>
    </source>
</evidence>
<feature type="domain" description="TAR DNA-binding protein 43 N-terminal" evidence="3">
    <location>
        <begin position="16"/>
        <end position="82"/>
    </location>
</feature>
<proteinExistence type="predicted"/>
<dbReference type="AlphaFoldDB" id="A0AAD4N7J0"/>
<comment type="caution">
    <text evidence="4">The sequence shown here is derived from an EMBL/GenBank/DDBJ whole genome shotgun (WGS) entry which is preliminary data.</text>
</comment>
<feature type="coiled-coil region" evidence="1">
    <location>
        <begin position="180"/>
        <end position="245"/>
    </location>
</feature>